<dbReference type="PANTHER" id="PTHR24178">
    <property type="entry name" value="MOLTING PROTEIN MLT-4"/>
    <property type="match status" value="1"/>
</dbReference>
<dbReference type="PROSITE" id="PS50088">
    <property type="entry name" value="ANK_REPEAT"/>
    <property type="match status" value="2"/>
</dbReference>
<feature type="compositionally biased region" description="Basic and acidic residues" evidence="4">
    <location>
        <begin position="297"/>
        <end position="309"/>
    </location>
</feature>
<evidence type="ECO:0000313" key="6">
    <source>
        <dbReference type="EMBL" id="ROW00296.1"/>
    </source>
</evidence>
<feature type="region of interest" description="Disordered" evidence="4">
    <location>
        <begin position="460"/>
        <end position="489"/>
    </location>
</feature>
<feature type="compositionally biased region" description="Acidic residues" evidence="4">
    <location>
        <begin position="480"/>
        <end position="489"/>
    </location>
</feature>
<keyword evidence="1" id="KW-0677">Repeat</keyword>
<dbReference type="InterPro" id="IPR002110">
    <property type="entry name" value="Ankyrin_rpt"/>
</dbReference>
<evidence type="ECO:0000256" key="1">
    <source>
        <dbReference type="ARBA" id="ARBA00022737"/>
    </source>
</evidence>
<dbReference type="InterPro" id="IPR001810">
    <property type="entry name" value="F-box_dom"/>
</dbReference>
<dbReference type="Proteomes" id="UP000283895">
    <property type="component" value="Unassembled WGS sequence"/>
</dbReference>
<dbReference type="Pfam" id="PF00023">
    <property type="entry name" value="Ank"/>
    <property type="match status" value="1"/>
</dbReference>
<dbReference type="Gene3D" id="1.25.40.20">
    <property type="entry name" value="Ankyrin repeat-containing domain"/>
    <property type="match status" value="3"/>
</dbReference>
<keyword evidence="2 3" id="KW-0040">ANK repeat</keyword>
<feature type="compositionally biased region" description="Basic and acidic residues" evidence="4">
    <location>
        <begin position="271"/>
        <end position="284"/>
    </location>
</feature>
<dbReference type="STRING" id="356882.A0A423WAE4"/>
<evidence type="ECO:0000313" key="7">
    <source>
        <dbReference type="Proteomes" id="UP000283895"/>
    </source>
</evidence>
<reference evidence="6 7" key="1">
    <citation type="submission" date="2015-09" db="EMBL/GenBank/DDBJ databases">
        <title>Host preference determinants of Valsa canker pathogens revealed by comparative genomics.</title>
        <authorList>
            <person name="Yin Z."/>
            <person name="Huang L."/>
        </authorList>
    </citation>
    <scope>NUCLEOTIDE SEQUENCE [LARGE SCALE GENOMIC DNA]</scope>
    <source>
        <strain evidence="6 7">03-1</strain>
    </source>
</reference>
<dbReference type="CDD" id="cd09917">
    <property type="entry name" value="F-box_SF"/>
    <property type="match status" value="1"/>
</dbReference>
<comment type="caution">
    <text evidence="6">The sequence shown here is derived from an EMBL/GenBank/DDBJ whole genome shotgun (WGS) entry which is preliminary data.</text>
</comment>
<dbReference type="Pfam" id="PF12796">
    <property type="entry name" value="Ank_2"/>
    <property type="match status" value="1"/>
</dbReference>
<evidence type="ECO:0000256" key="4">
    <source>
        <dbReference type="SAM" id="MobiDB-lite"/>
    </source>
</evidence>
<keyword evidence="7" id="KW-1185">Reference proteome</keyword>
<feature type="repeat" description="ANK" evidence="3">
    <location>
        <begin position="107"/>
        <end position="142"/>
    </location>
</feature>
<feature type="compositionally biased region" description="Polar residues" evidence="4">
    <location>
        <begin position="257"/>
        <end position="270"/>
    </location>
</feature>
<protein>
    <recommendedName>
        <fullName evidence="5">F-box domain-containing protein</fullName>
    </recommendedName>
</protein>
<evidence type="ECO:0000256" key="3">
    <source>
        <dbReference type="PROSITE-ProRule" id="PRU00023"/>
    </source>
</evidence>
<feature type="domain" description="F-box" evidence="5">
    <location>
        <begin position="4"/>
        <end position="38"/>
    </location>
</feature>
<feature type="compositionally biased region" description="Acidic residues" evidence="4">
    <location>
        <begin position="460"/>
        <end position="470"/>
    </location>
</feature>
<dbReference type="AlphaFoldDB" id="A0A423WAE4"/>
<dbReference type="InterPro" id="IPR036770">
    <property type="entry name" value="Ankyrin_rpt-contain_sf"/>
</dbReference>
<proteinExistence type="predicted"/>
<evidence type="ECO:0000259" key="5">
    <source>
        <dbReference type="Pfam" id="PF12937"/>
    </source>
</evidence>
<organism evidence="6 7">
    <name type="scientific">Cytospora schulzeri</name>
    <dbReference type="NCBI Taxonomy" id="448051"/>
    <lineage>
        <taxon>Eukaryota</taxon>
        <taxon>Fungi</taxon>
        <taxon>Dikarya</taxon>
        <taxon>Ascomycota</taxon>
        <taxon>Pezizomycotina</taxon>
        <taxon>Sordariomycetes</taxon>
        <taxon>Sordariomycetidae</taxon>
        <taxon>Diaporthales</taxon>
        <taxon>Cytosporaceae</taxon>
        <taxon>Cytospora</taxon>
    </lineage>
</organism>
<feature type="region of interest" description="Disordered" evidence="4">
    <location>
        <begin position="257"/>
        <end position="309"/>
    </location>
</feature>
<name>A0A423WAE4_9PEZI</name>
<dbReference type="SMART" id="SM00248">
    <property type="entry name" value="ANK"/>
    <property type="match status" value="7"/>
</dbReference>
<accession>A0A423WAE4</accession>
<dbReference type="Pfam" id="PF12937">
    <property type="entry name" value="F-box-like"/>
    <property type="match status" value="1"/>
</dbReference>
<dbReference type="OrthoDB" id="20872at2759"/>
<dbReference type="PROSITE" id="PS50297">
    <property type="entry name" value="ANK_REP_REGION"/>
    <property type="match status" value="2"/>
</dbReference>
<dbReference type="SUPFAM" id="SSF48403">
    <property type="entry name" value="Ankyrin repeat"/>
    <property type="match status" value="2"/>
</dbReference>
<dbReference type="EMBL" id="LKEA01000021">
    <property type="protein sequence ID" value="ROW00296.1"/>
    <property type="molecule type" value="Genomic_DNA"/>
</dbReference>
<gene>
    <name evidence="6" type="ORF">VMCG_07257</name>
</gene>
<evidence type="ECO:0000256" key="2">
    <source>
        <dbReference type="ARBA" id="ARBA00023043"/>
    </source>
</evidence>
<sequence length="489" mass="54293">MAKITNLPPEILAKIFTENGLESSDLAQIARVCKAFSAEATRANYIHNIEQERSSVVILAAQQGRIDWMQKAISMDADTNTVGPGYGETLEEWEDIRYPETYPDDGKYGTPLHYAALRGDDGHASTAHLLLNHGASLHLVYVSEEFSFLPDEPCDSLIHHAAARGLVTLVQRAMDMGTSASATTPDGTTALHCTVWSWNSEAVIRCLVSAGADLDAEGWEGMTPFFCACTAGNFSTALNLLRAGSNIHLLRTLRPQAPSTLRTSGPTRSAEQARTETEDAESRLLYETASGGSDPIPHSDRPEPLDDRDKEQVEFLRTLIEDYDIRYDESYPEECFVGWQSLRNHALISAACCNKYVVPGVVRLLLDNGSDPNHLNLQGKGPLQLLLSNITPSGEWALRDNANKYRQIIYMLVEYGARVSHVHWDLLGKMRLWVKDKRVDRDDRVLLKYLLRKCYEELAAEDETSADDSGEVTSEKDQSEEGDDEASEV</sequence>
<feature type="repeat" description="ANK" evidence="3">
    <location>
        <begin position="186"/>
        <end position="219"/>
    </location>
</feature>